<organism evidence="1 2">
    <name type="scientific">Romanomermis culicivorax</name>
    <name type="common">Nematode worm</name>
    <dbReference type="NCBI Taxonomy" id="13658"/>
    <lineage>
        <taxon>Eukaryota</taxon>
        <taxon>Metazoa</taxon>
        <taxon>Ecdysozoa</taxon>
        <taxon>Nematoda</taxon>
        <taxon>Enoplea</taxon>
        <taxon>Dorylaimia</taxon>
        <taxon>Mermithida</taxon>
        <taxon>Mermithoidea</taxon>
        <taxon>Mermithidae</taxon>
        <taxon>Romanomermis</taxon>
    </lineage>
</organism>
<proteinExistence type="predicted"/>
<dbReference type="Proteomes" id="UP000887565">
    <property type="component" value="Unplaced"/>
</dbReference>
<evidence type="ECO:0000313" key="2">
    <source>
        <dbReference type="WBParaSite" id="nRc.2.0.1.t35845-RA"/>
    </source>
</evidence>
<sequence length="110" mass="12768">MFFSTTAEEQAVVGQIQAQVPGTELRQESKTAEVSRLEEELTRISFEMAKQAKSKATVARNVKGHQTLESRRLMTPPKIVYLMMEMLDKIRRKWKPAWKSHLVNMNLDNY</sequence>
<dbReference type="WBParaSite" id="nRc.2.0.1.t35845-RA">
    <property type="protein sequence ID" value="nRc.2.0.1.t35845-RA"/>
    <property type="gene ID" value="nRc.2.0.1.g35845"/>
</dbReference>
<evidence type="ECO:0000313" key="1">
    <source>
        <dbReference type="Proteomes" id="UP000887565"/>
    </source>
</evidence>
<accession>A0A915KBV0</accession>
<protein>
    <submittedName>
        <fullName evidence="2">Uncharacterized protein</fullName>
    </submittedName>
</protein>
<dbReference type="AlphaFoldDB" id="A0A915KBV0"/>
<reference evidence="2" key="1">
    <citation type="submission" date="2022-11" db="UniProtKB">
        <authorList>
            <consortium name="WormBaseParasite"/>
        </authorList>
    </citation>
    <scope>IDENTIFICATION</scope>
</reference>
<keyword evidence="1" id="KW-1185">Reference proteome</keyword>
<name>A0A915KBV0_ROMCU</name>